<keyword evidence="1" id="KW-0479">Metal-binding</keyword>
<organism evidence="6 7">
    <name type="scientific">Hucho hucho</name>
    <name type="common">huchen</name>
    <dbReference type="NCBI Taxonomy" id="62062"/>
    <lineage>
        <taxon>Eukaryota</taxon>
        <taxon>Metazoa</taxon>
        <taxon>Chordata</taxon>
        <taxon>Craniata</taxon>
        <taxon>Vertebrata</taxon>
        <taxon>Euteleostomi</taxon>
        <taxon>Actinopterygii</taxon>
        <taxon>Neopterygii</taxon>
        <taxon>Teleostei</taxon>
        <taxon>Protacanthopterygii</taxon>
        <taxon>Salmoniformes</taxon>
        <taxon>Salmonidae</taxon>
        <taxon>Salmoninae</taxon>
        <taxon>Hucho</taxon>
    </lineage>
</organism>
<evidence type="ECO:0000256" key="3">
    <source>
        <dbReference type="ARBA" id="ARBA00022833"/>
    </source>
</evidence>
<keyword evidence="2" id="KW-0863">Zinc-finger</keyword>
<evidence type="ECO:0000256" key="1">
    <source>
        <dbReference type="ARBA" id="ARBA00022723"/>
    </source>
</evidence>
<reference evidence="7" key="1">
    <citation type="submission" date="2018-06" db="EMBL/GenBank/DDBJ databases">
        <title>Genome assembly of Danube salmon.</title>
        <authorList>
            <person name="Macqueen D.J."/>
            <person name="Gundappa M.K."/>
        </authorList>
    </citation>
    <scope>NUCLEOTIDE SEQUENCE [LARGE SCALE GENOMIC DNA]</scope>
</reference>
<dbReference type="GO" id="GO:0008270">
    <property type="term" value="F:zinc ion binding"/>
    <property type="evidence" value="ECO:0007669"/>
    <property type="project" value="UniProtKB-KW"/>
</dbReference>
<protein>
    <recommendedName>
        <fullName evidence="5">TRIM8/14/16/25/29/45/65 coiled-coil region domain-containing protein</fullName>
    </recommendedName>
</protein>
<evidence type="ECO:0000256" key="4">
    <source>
        <dbReference type="SAM" id="Coils"/>
    </source>
</evidence>
<dbReference type="InterPro" id="IPR058030">
    <property type="entry name" value="TRIM8/14/16/25/29/45/65_CC"/>
</dbReference>
<dbReference type="Proteomes" id="UP000314982">
    <property type="component" value="Unassembled WGS sequence"/>
</dbReference>
<evidence type="ECO:0000256" key="2">
    <source>
        <dbReference type="ARBA" id="ARBA00022771"/>
    </source>
</evidence>
<keyword evidence="3" id="KW-0862">Zinc</keyword>
<dbReference type="PANTHER" id="PTHR25465">
    <property type="entry name" value="B-BOX DOMAIN CONTAINING"/>
    <property type="match status" value="1"/>
</dbReference>
<feature type="domain" description="TRIM8/14/16/25/29/45/65 coiled-coil region" evidence="5">
    <location>
        <begin position="1"/>
        <end position="106"/>
    </location>
</feature>
<accession>A0A4W5LDG9</accession>
<evidence type="ECO:0000313" key="7">
    <source>
        <dbReference type="Proteomes" id="UP000314982"/>
    </source>
</evidence>
<evidence type="ECO:0000313" key="6">
    <source>
        <dbReference type="Ensembl" id="ENSHHUP00000023640.1"/>
    </source>
</evidence>
<reference evidence="6" key="2">
    <citation type="submission" date="2025-08" db="UniProtKB">
        <authorList>
            <consortium name="Ensembl"/>
        </authorList>
    </citation>
    <scope>IDENTIFICATION</scope>
</reference>
<dbReference type="STRING" id="62062.ENSHHUP00000023640"/>
<dbReference type="PANTHER" id="PTHR25465:SF5">
    <property type="entry name" value="E3 UBIQUITIN_ISG15 LIGASE TRIM25-RELATED"/>
    <property type="match status" value="1"/>
</dbReference>
<feature type="coiled-coil region" evidence="4">
    <location>
        <begin position="38"/>
        <end position="75"/>
    </location>
</feature>
<dbReference type="GeneTree" id="ENSGT01150000286899"/>
<sequence>MESLTYSAQVAVEDSDKVFDEMIHSVEKWHSDVKRLIRSQENAAVGQAEEQVDQLQKEIAELRRRDAELEQLSKTEDSIIFLQSCQSILALPGMRRLIQHQCQSTSVF</sequence>
<dbReference type="AlphaFoldDB" id="A0A4W5LDG9"/>
<keyword evidence="7" id="KW-1185">Reference proteome</keyword>
<keyword evidence="4" id="KW-0175">Coiled coil</keyword>
<dbReference type="Pfam" id="PF25600">
    <property type="entry name" value="TRIM_CC"/>
    <property type="match status" value="1"/>
</dbReference>
<dbReference type="InterPro" id="IPR051051">
    <property type="entry name" value="E3_ubiq-ligase_TRIM/RNF"/>
</dbReference>
<reference evidence="6" key="3">
    <citation type="submission" date="2025-09" db="UniProtKB">
        <authorList>
            <consortium name="Ensembl"/>
        </authorList>
    </citation>
    <scope>IDENTIFICATION</scope>
</reference>
<dbReference type="Ensembl" id="ENSHHUT00000024531.1">
    <property type="protein sequence ID" value="ENSHHUP00000023640.1"/>
    <property type="gene ID" value="ENSHHUG00000014842.1"/>
</dbReference>
<evidence type="ECO:0000259" key="5">
    <source>
        <dbReference type="Pfam" id="PF25600"/>
    </source>
</evidence>
<proteinExistence type="predicted"/>
<name>A0A4W5LDG9_9TELE</name>